<evidence type="ECO:0000256" key="4">
    <source>
        <dbReference type="ARBA" id="ARBA00022801"/>
    </source>
</evidence>
<keyword evidence="2" id="KW-0540">Nuclease</keyword>
<dbReference type="EMBL" id="BK032745">
    <property type="protein sequence ID" value="DAF57992.1"/>
    <property type="molecule type" value="Genomic_DNA"/>
</dbReference>
<dbReference type="GO" id="GO:0003729">
    <property type="term" value="F:mRNA binding"/>
    <property type="evidence" value="ECO:0007669"/>
    <property type="project" value="InterPro"/>
</dbReference>
<evidence type="ECO:0000256" key="7">
    <source>
        <dbReference type="SAM" id="MobiDB-lite"/>
    </source>
</evidence>
<keyword evidence="5" id="KW-0694">RNA-binding</keyword>
<dbReference type="InterPro" id="IPR038570">
    <property type="entry name" value="HicA_sf"/>
</dbReference>
<keyword evidence="6" id="KW-0346">Stress response</keyword>
<evidence type="ECO:0008006" key="9">
    <source>
        <dbReference type="Google" id="ProtNLM"/>
    </source>
</evidence>
<dbReference type="InterPro" id="IPR012933">
    <property type="entry name" value="HicA_mRNA_interferase"/>
</dbReference>
<protein>
    <recommendedName>
        <fullName evidence="9">Type II toxin-antitoxin system HicA family toxin</fullName>
    </recommendedName>
</protein>
<dbReference type="Pfam" id="PF07927">
    <property type="entry name" value="HicA_toxin"/>
    <property type="match status" value="1"/>
</dbReference>
<accession>A0A8S5T4D6</accession>
<dbReference type="GO" id="GO:0004519">
    <property type="term" value="F:endonuclease activity"/>
    <property type="evidence" value="ECO:0007669"/>
    <property type="project" value="UniProtKB-KW"/>
</dbReference>
<name>A0A8S5T4D6_9CAUD</name>
<reference evidence="8" key="1">
    <citation type="journal article" date="2021" name="Proc. Natl. Acad. Sci. U.S.A.">
        <title>A Catalog of Tens of Thousands of Viruses from Human Metagenomes Reveals Hidden Associations with Chronic Diseases.</title>
        <authorList>
            <person name="Tisza M.J."/>
            <person name="Buck C.B."/>
        </authorList>
    </citation>
    <scope>NUCLEOTIDE SEQUENCE</scope>
    <source>
        <strain evidence="8">CtrpM6</strain>
    </source>
</reference>
<evidence type="ECO:0000256" key="5">
    <source>
        <dbReference type="ARBA" id="ARBA00022884"/>
    </source>
</evidence>
<evidence type="ECO:0000256" key="3">
    <source>
        <dbReference type="ARBA" id="ARBA00022759"/>
    </source>
</evidence>
<feature type="region of interest" description="Disordered" evidence="7">
    <location>
        <begin position="34"/>
        <end position="59"/>
    </location>
</feature>
<dbReference type="SUPFAM" id="SSF54786">
    <property type="entry name" value="YcfA/nrd intein domain"/>
    <property type="match status" value="1"/>
</dbReference>
<keyword evidence="4" id="KW-0378">Hydrolase</keyword>
<keyword evidence="1" id="KW-1277">Toxin-antitoxin system</keyword>
<keyword evidence="3" id="KW-0255">Endonuclease</keyword>
<evidence type="ECO:0000313" key="8">
    <source>
        <dbReference type="EMBL" id="DAF57992.1"/>
    </source>
</evidence>
<sequence>MLPLHRRNDKEFIDFMKTKDLIKRLRDAGCVLSRHGGNHDKWTNPKTGKSQFVPRHSGEVPTGLANNILRDLVGA</sequence>
<dbReference type="Gene3D" id="3.30.920.30">
    <property type="entry name" value="Hypothetical protein"/>
    <property type="match status" value="1"/>
</dbReference>
<evidence type="ECO:0000256" key="2">
    <source>
        <dbReference type="ARBA" id="ARBA00022722"/>
    </source>
</evidence>
<proteinExistence type="predicted"/>
<organism evidence="8">
    <name type="scientific">Siphoviridae sp. ctrpM6</name>
    <dbReference type="NCBI Taxonomy" id="2827956"/>
    <lineage>
        <taxon>Viruses</taxon>
        <taxon>Duplodnaviria</taxon>
        <taxon>Heunggongvirae</taxon>
        <taxon>Uroviricota</taxon>
        <taxon>Caudoviricetes</taxon>
    </lineage>
</organism>
<evidence type="ECO:0000256" key="6">
    <source>
        <dbReference type="ARBA" id="ARBA00023016"/>
    </source>
</evidence>
<dbReference type="GO" id="GO:0016787">
    <property type="term" value="F:hydrolase activity"/>
    <property type="evidence" value="ECO:0007669"/>
    <property type="project" value="UniProtKB-KW"/>
</dbReference>
<evidence type="ECO:0000256" key="1">
    <source>
        <dbReference type="ARBA" id="ARBA00022649"/>
    </source>
</evidence>